<feature type="signal peptide" evidence="2">
    <location>
        <begin position="1"/>
        <end position="22"/>
    </location>
</feature>
<dbReference type="EMBL" id="LUUJ01000098">
    <property type="protein sequence ID" value="OAI13530.1"/>
    <property type="molecule type" value="Genomic_DNA"/>
</dbReference>
<name>A0A177P9L6_9GAMM</name>
<dbReference type="InterPro" id="IPR013424">
    <property type="entry name" value="Ice-binding_C"/>
</dbReference>
<evidence type="ECO:0000313" key="4">
    <source>
        <dbReference type="EMBL" id="OAI13530.1"/>
    </source>
</evidence>
<organism evidence="4 7">
    <name type="scientific">Methylomonas koyamae</name>
    <dbReference type="NCBI Taxonomy" id="702114"/>
    <lineage>
        <taxon>Bacteria</taxon>
        <taxon>Pseudomonadati</taxon>
        <taxon>Pseudomonadota</taxon>
        <taxon>Gammaproteobacteria</taxon>
        <taxon>Methylococcales</taxon>
        <taxon>Methylococcaceae</taxon>
        <taxon>Methylomonas</taxon>
    </lineage>
</organism>
<reference evidence="4 7" key="2">
    <citation type="submission" date="2016-03" db="EMBL/GenBank/DDBJ databases">
        <authorList>
            <person name="Ploux O."/>
        </authorList>
    </citation>
    <scope>NUCLEOTIDE SEQUENCE [LARGE SCALE GENOMIC DNA]</scope>
    <source>
        <strain evidence="4 7">R-45378</strain>
    </source>
</reference>
<dbReference type="Proteomes" id="UP000077734">
    <property type="component" value="Unassembled WGS sequence"/>
</dbReference>
<dbReference type="EMBL" id="LUUL01000076">
    <property type="protein sequence ID" value="OAI26000.1"/>
    <property type="molecule type" value="Genomic_DNA"/>
</dbReference>
<evidence type="ECO:0000256" key="1">
    <source>
        <dbReference type="SAM" id="Phobius"/>
    </source>
</evidence>
<proteinExistence type="predicted"/>
<keyword evidence="1" id="KW-1133">Transmembrane helix</keyword>
<evidence type="ECO:0000259" key="3">
    <source>
        <dbReference type="Pfam" id="PF07589"/>
    </source>
</evidence>
<reference evidence="5 6" key="1">
    <citation type="submission" date="2016-03" db="EMBL/GenBank/DDBJ databases">
        <authorList>
            <person name="Heylen K."/>
            <person name="De Vos P."/>
            <person name="Vekeman B."/>
        </authorList>
    </citation>
    <scope>NUCLEOTIDE SEQUENCE [LARGE SCALE GENOMIC DNA]</scope>
    <source>
        <strain evidence="5 6">R-49807</strain>
    </source>
</reference>
<keyword evidence="1" id="KW-0812">Transmembrane</keyword>
<comment type="caution">
    <text evidence="4">The sequence shown here is derived from an EMBL/GenBank/DDBJ whole genome shotgun (WGS) entry which is preliminary data.</text>
</comment>
<evidence type="ECO:0000256" key="2">
    <source>
        <dbReference type="SAM" id="SignalP"/>
    </source>
</evidence>
<protein>
    <recommendedName>
        <fullName evidence="3">Ice-binding protein C-terminal domain-containing protein</fullName>
    </recommendedName>
</protein>
<dbReference type="OrthoDB" id="8537107at2"/>
<accession>A0A177P9L6</accession>
<dbReference type="AlphaFoldDB" id="A0A177P9L6"/>
<evidence type="ECO:0000313" key="6">
    <source>
        <dbReference type="Proteomes" id="UP000077734"/>
    </source>
</evidence>
<evidence type="ECO:0000313" key="5">
    <source>
        <dbReference type="EMBL" id="OAI26000.1"/>
    </source>
</evidence>
<dbReference type="Proteomes" id="UP000077857">
    <property type="component" value="Unassembled WGS sequence"/>
</dbReference>
<feature type="domain" description="Ice-binding protein C-terminal" evidence="3">
    <location>
        <begin position="218"/>
        <end position="240"/>
    </location>
</feature>
<feature type="transmembrane region" description="Helical" evidence="1">
    <location>
        <begin position="206"/>
        <end position="236"/>
    </location>
</feature>
<gene>
    <name evidence="5" type="ORF">A1356_12290</name>
    <name evidence="4" type="ORF">A1507_01515</name>
</gene>
<dbReference type="RefSeq" id="WP_064027297.1">
    <property type="nucleotide sequence ID" value="NZ_LUUJ01000098.1"/>
</dbReference>
<dbReference type="Pfam" id="PF07589">
    <property type="entry name" value="PEP-CTERM"/>
    <property type="match status" value="1"/>
</dbReference>
<sequence>MNHHVKFAALAALSVFSINSNAALTAYSANGVDLVYSSVSNITWTKDANLLGSLIADQGYSAIVDAIIAASPVISDTPNSFDTPPYSGVHNVSAADFSSSDLGQTSWFGAKAFANYLNSIKYAGSDDWSLPGDVGGYSQFSQLFSSELGGQHGSDIPNTDTFINEQAYLYWLNKEAVYANADWAEYFVTTSPGGGSEVPFNKTFPMYAWVVTPGVVTPVPLPSAFLLMGTGLLGLFRWRRTEAC</sequence>
<keyword evidence="2" id="KW-0732">Signal</keyword>
<keyword evidence="6" id="KW-1185">Reference proteome</keyword>
<feature type="chain" id="PRO_5044550100" description="Ice-binding protein C-terminal domain-containing protein" evidence="2">
    <location>
        <begin position="23"/>
        <end position="244"/>
    </location>
</feature>
<evidence type="ECO:0000313" key="7">
    <source>
        <dbReference type="Proteomes" id="UP000077857"/>
    </source>
</evidence>
<keyword evidence="1" id="KW-0472">Membrane</keyword>